<reference evidence="1" key="1">
    <citation type="submission" date="2014-09" db="EMBL/GenBank/DDBJ databases">
        <authorList>
            <person name="Magalhaes I.L.F."/>
            <person name="Oliveira U."/>
            <person name="Santos F.R."/>
            <person name="Vidigal T.H.D.A."/>
            <person name="Brescovit A.D."/>
            <person name="Santos A.J."/>
        </authorList>
    </citation>
    <scope>NUCLEOTIDE SEQUENCE</scope>
    <source>
        <tissue evidence="1">Shoot tissue taken approximately 20 cm above the soil surface</tissue>
    </source>
</reference>
<sequence>MLTSNDRNRFESTSILELTGIAWLFHEKKRTIAFHFCSLDHS</sequence>
<name>A0A0A8XVB1_ARUDO</name>
<proteinExistence type="predicted"/>
<accession>A0A0A8XVB1</accession>
<dbReference type="AlphaFoldDB" id="A0A0A8XVB1"/>
<evidence type="ECO:0000313" key="1">
    <source>
        <dbReference type="EMBL" id="JAD16683.1"/>
    </source>
</evidence>
<reference evidence="1" key="2">
    <citation type="journal article" date="2015" name="Data Brief">
        <title>Shoot transcriptome of the giant reed, Arundo donax.</title>
        <authorList>
            <person name="Barrero R.A."/>
            <person name="Guerrero F.D."/>
            <person name="Moolhuijzen P."/>
            <person name="Goolsby J.A."/>
            <person name="Tidwell J."/>
            <person name="Bellgard S.E."/>
            <person name="Bellgard M.I."/>
        </authorList>
    </citation>
    <scope>NUCLEOTIDE SEQUENCE</scope>
    <source>
        <tissue evidence="1">Shoot tissue taken approximately 20 cm above the soil surface</tissue>
    </source>
</reference>
<dbReference type="EMBL" id="GBRH01281212">
    <property type="protein sequence ID" value="JAD16683.1"/>
    <property type="molecule type" value="Transcribed_RNA"/>
</dbReference>
<organism evidence="1">
    <name type="scientific">Arundo donax</name>
    <name type="common">Giant reed</name>
    <name type="synonym">Donax arundinaceus</name>
    <dbReference type="NCBI Taxonomy" id="35708"/>
    <lineage>
        <taxon>Eukaryota</taxon>
        <taxon>Viridiplantae</taxon>
        <taxon>Streptophyta</taxon>
        <taxon>Embryophyta</taxon>
        <taxon>Tracheophyta</taxon>
        <taxon>Spermatophyta</taxon>
        <taxon>Magnoliopsida</taxon>
        <taxon>Liliopsida</taxon>
        <taxon>Poales</taxon>
        <taxon>Poaceae</taxon>
        <taxon>PACMAD clade</taxon>
        <taxon>Arundinoideae</taxon>
        <taxon>Arundineae</taxon>
        <taxon>Arundo</taxon>
    </lineage>
</organism>
<protein>
    <submittedName>
        <fullName evidence="1">Uncharacterized protein</fullName>
    </submittedName>
</protein>